<feature type="domain" description="PAC" evidence="6">
    <location>
        <begin position="229"/>
        <end position="280"/>
    </location>
</feature>
<dbReference type="InterPro" id="IPR050469">
    <property type="entry name" value="Diguanylate_Cyclase"/>
</dbReference>
<dbReference type="Pfam" id="PF08447">
    <property type="entry name" value="PAS_3"/>
    <property type="match status" value="1"/>
</dbReference>
<keyword evidence="4" id="KW-0472">Membrane</keyword>
<dbReference type="SMART" id="SM00267">
    <property type="entry name" value="GGDEF"/>
    <property type="match status" value="1"/>
</dbReference>
<feature type="domain" description="PAS" evidence="5">
    <location>
        <begin position="157"/>
        <end position="226"/>
    </location>
</feature>
<comment type="catalytic activity">
    <reaction evidence="3">
        <text>2 GTP = 3',3'-c-di-GMP + 2 diphosphate</text>
        <dbReference type="Rhea" id="RHEA:24898"/>
        <dbReference type="ChEBI" id="CHEBI:33019"/>
        <dbReference type="ChEBI" id="CHEBI:37565"/>
        <dbReference type="ChEBI" id="CHEBI:58805"/>
        <dbReference type="EC" id="2.7.7.65"/>
    </reaction>
</comment>
<accession>A0A9D1WKP1</accession>
<protein>
    <recommendedName>
        <fullName evidence="2">diguanylate cyclase</fullName>
        <ecNumber evidence="2">2.7.7.65</ecNumber>
    </recommendedName>
</protein>
<dbReference type="Gene3D" id="3.30.70.270">
    <property type="match status" value="1"/>
</dbReference>
<comment type="cofactor">
    <cofactor evidence="1">
        <name>Mg(2+)</name>
        <dbReference type="ChEBI" id="CHEBI:18420"/>
    </cofactor>
</comment>
<dbReference type="PROSITE" id="PS50112">
    <property type="entry name" value="PAS"/>
    <property type="match status" value="1"/>
</dbReference>
<dbReference type="EC" id="2.7.7.65" evidence="2"/>
<keyword evidence="4" id="KW-0812">Transmembrane</keyword>
<dbReference type="CDD" id="cd01949">
    <property type="entry name" value="GGDEF"/>
    <property type="match status" value="1"/>
</dbReference>
<dbReference type="Proteomes" id="UP000824248">
    <property type="component" value="Unassembled WGS sequence"/>
</dbReference>
<proteinExistence type="predicted"/>
<organism evidence="8 9">
    <name type="scientific">Candidatus Halomonas stercoripullorum</name>
    <dbReference type="NCBI Taxonomy" id="2838617"/>
    <lineage>
        <taxon>Bacteria</taxon>
        <taxon>Pseudomonadati</taxon>
        <taxon>Pseudomonadota</taxon>
        <taxon>Gammaproteobacteria</taxon>
        <taxon>Oceanospirillales</taxon>
        <taxon>Halomonadaceae</taxon>
        <taxon>Halomonas</taxon>
    </lineage>
</organism>
<dbReference type="NCBIfam" id="TIGR00254">
    <property type="entry name" value="GGDEF"/>
    <property type="match status" value="1"/>
</dbReference>
<dbReference type="InterPro" id="IPR035965">
    <property type="entry name" value="PAS-like_dom_sf"/>
</dbReference>
<comment type="caution">
    <text evidence="8">The sequence shown here is derived from an EMBL/GenBank/DDBJ whole genome shotgun (WGS) entry which is preliminary data.</text>
</comment>
<dbReference type="PROSITE" id="PS50113">
    <property type="entry name" value="PAC"/>
    <property type="match status" value="1"/>
</dbReference>
<feature type="transmembrane region" description="Helical" evidence="4">
    <location>
        <begin position="81"/>
        <end position="103"/>
    </location>
</feature>
<evidence type="ECO:0000313" key="8">
    <source>
        <dbReference type="EMBL" id="HIX60950.1"/>
    </source>
</evidence>
<feature type="non-terminal residue" evidence="8">
    <location>
        <position position="1"/>
    </location>
</feature>
<dbReference type="SMART" id="SM00086">
    <property type="entry name" value="PAC"/>
    <property type="match status" value="1"/>
</dbReference>
<dbReference type="InterPro" id="IPR001610">
    <property type="entry name" value="PAC"/>
</dbReference>
<dbReference type="SMART" id="SM00091">
    <property type="entry name" value="PAS"/>
    <property type="match status" value="1"/>
</dbReference>
<sequence>SNRYPDVNHGQDDIPGESDLYSATLELALDGWEGEVILPGVDGEPALMSYRQIRPANWVVKVAIPQAQVQKPLAHFLTRLWWAWLALAMLLLMTMHGLVKRLLAPLHRLKRQIAEVGAGGRQYLELSTSMRELRQVASSFNRLEHERLAALQHLRDRQAFLDAVLESTPVGMFVGDLRGHVDYLNPALLELLGLEVTHTARDWWERIHPDDRAGTQDMWRHTVATGNDFVRQLRFLHPDGVTLWVEVHASQVMGNDQPLGFVGMVKDITERRQREALQRWEAEHDPLTGLLNRRGFERRLEEALAEYAKTGTPAVLILFDLDHFKPINDEGGHALGDEMLRRIAQVVAWEVRRNDHVARQGGDEFAVLLPSCTLKQASEIAESLRRAVAEISVTHADKEYTITLSMGVTALEEKDRSIEEALARADQASYQAKANGRNTIVIAPASASE</sequence>
<evidence type="ECO:0000256" key="3">
    <source>
        <dbReference type="ARBA" id="ARBA00034247"/>
    </source>
</evidence>
<dbReference type="InterPro" id="IPR029787">
    <property type="entry name" value="Nucleotide_cyclase"/>
</dbReference>
<keyword evidence="8" id="KW-0548">Nucleotidyltransferase</keyword>
<feature type="domain" description="GGDEF" evidence="7">
    <location>
        <begin position="312"/>
        <end position="445"/>
    </location>
</feature>
<dbReference type="PANTHER" id="PTHR45138">
    <property type="entry name" value="REGULATORY COMPONENTS OF SENSORY TRANSDUCTION SYSTEM"/>
    <property type="match status" value="1"/>
</dbReference>
<dbReference type="InterPro" id="IPR043128">
    <property type="entry name" value="Rev_trsase/Diguanyl_cyclase"/>
</dbReference>
<evidence type="ECO:0000259" key="6">
    <source>
        <dbReference type="PROSITE" id="PS50113"/>
    </source>
</evidence>
<gene>
    <name evidence="8" type="ORF">H9854_01760</name>
</gene>
<dbReference type="CDD" id="cd00130">
    <property type="entry name" value="PAS"/>
    <property type="match status" value="1"/>
</dbReference>
<dbReference type="CDD" id="cd18774">
    <property type="entry name" value="PDC2_HK_sensor"/>
    <property type="match status" value="1"/>
</dbReference>
<dbReference type="AlphaFoldDB" id="A0A9D1WKP1"/>
<evidence type="ECO:0000259" key="5">
    <source>
        <dbReference type="PROSITE" id="PS50112"/>
    </source>
</evidence>
<dbReference type="Pfam" id="PF00990">
    <property type="entry name" value="GGDEF"/>
    <property type="match status" value="1"/>
</dbReference>
<name>A0A9D1WKP1_9GAMM</name>
<keyword evidence="8" id="KW-0808">Transferase</keyword>
<evidence type="ECO:0000313" key="9">
    <source>
        <dbReference type="Proteomes" id="UP000824248"/>
    </source>
</evidence>
<dbReference type="InterPro" id="IPR000014">
    <property type="entry name" value="PAS"/>
</dbReference>
<dbReference type="NCBIfam" id="TIGR00229">
    <property type="entry name" value="sensory_box"/>
    <property type="match status" value="1"/>
</dbReference>
<evidence type="ECO:0000256" key="2">
    <source>
        <dbReference type="ARBA" id="ARBA00012528"/>
    </source>
</evidence>
<reference evidence="8" key="1">
    <citation type="journal article" date="2021" name="PeerJ">
        <title>Extensive microbial diversity within the chicken gut microbiome revealed by metagenomics and culture.</title>
        <authorList>
            <person name="Gilroy R."/>
            <person name="Ravi A."/>
            <person name="Getino M."/>
            <person name="Pursley I."/>
            <person name="Horton D.L."/>
            <person name="Alikhan N.F."/>
            <person name="Baker D."/>
            <person name="Gharbi K."/>
            <person name="Hall N."/>
            <person name="Watson M."/>
            <person name="Adriaenssens E.M."/>
            <person name="Foster-Nyarko E."/>
            <person name="Jarju S."/>
            <person name="Secka A."/>
            <person name="Antonio M."/>
            <person name="Oren A."/>
            <person name="Chaudhuri R.R."/>
            <person name="La Ragione R."/>
            <person name="Hildebrand F."/>
            <person name="Pallen M.J."/>
        </authorList>
    </citation>
    <scope>NUCLEOTIDE SEQUENCE</scope>
    <source>
        <strain evidence="8">1193</strain>
    </source>
</reference>
<evidence type="ECO:0000259" key="7">
    <source>
        <dbReference type="PROSITE" id="PS50887"/>
    </source>
</evidence>
<evidence type="ECO:0000256" key="4">
    <source>
        <dbReference type="SAM" id="Phobius"/>
    </source>
</evidence>
<dbReference type="InterPro" id="IPR013655">
    <property type="entry name" value="PAS_fold_3"/>
</dbReference>
<dbReference type="SUPFAM" id="SSF55785">
    <property type="entry name" value="PYP-like sensor domain (PAS domain)"/>
    <property type="match status" value="1"/>
</dbReference>
<dbReference type="Gene3D" id="3.30.450.20">
    <property type="entry name" value="PAS domain"/>
    <property type="match status" value="1"/>
</dbReference>
<dbReference type="EMBL" id="DXFC01000051">
    <property type="protein sequence ID" value="HIX60950.1"/>
    <property type="molecule type" value="Genomic_DNA"/>
</dbReference>
<reference evidence="8" key="2">
    <citation type="submission" date="2021-04" db="EMBL/GenBank/DDBJ databases">
        <authorList>
            <person name="Gilroy R."/>
        </authorList>
    </citation>
    <scope>NUCLEOTIDE SEQUENCE</scope>
    <source>
        <strain evidence="8">1193</strain>
    </source>
</reference>
<dbReference type="GO" id="GO:0052621">
    <property type="term" value="F:diguanylate cyclase activity"/>
    <property type="evidence" value="ECO:0007669"/>
    <property type="project" value="UniProtKB-EC"/>
</dbReference>
<evidence type="ECO:0000256" key="1">
    <source>
        <dbReference type="ARBA" id="ARBA00001946"/>
    </source>
</evidence>
<dbReference type="PANTHER" id="PTHR45138:SF9">
    <property type="entry name" value="DIGUANYLATE CYCLASE DGCM-RELATED"/>
    <property type="match status" value="1"/>
</dbReference>
<keyword evidence="4" id="KW-1133">Transmembrane helix</keyword>
<dbReference type="FunFam" id="3.30.70.270:FF:000001">
    <property type="entry name" value="Diguanylate cyclase domain protein"/>
    <property type="match status" value="1"/>
</dbReference>
<dbReference type="SUPFAM" id="SSF55073">
    <property type="entry name" value="Nucleotide cyclase"/>
    <property type="match status" value="1"/>
</dbReference>
<dbReference type="InterPro" id="IPR000160">
    <property type="entry name" value="GGDEF_dom"/>
</dbReference>
<dbReference type="InterPro" id="IPR000700">
    <property type="entry name" value="PAS-assoc_C"/>
</dbReference>
<dbReference type="PROSITE" id="PS50887">
    <property type="entry name" value="GGDEF"/>
    <property type="match status" value="1"/>
</dbReference>